<feature type="region of interest" description="Disordered" evidence="8">
    <location>
        <begin position="1"/>
        <end position="29"/>
    </location>
</feature>
<dbReference type="PANTHER" id="PTHR11426">
    <property type="entry name" value="HISTONE H3"/>
    <property type="match status" value="1"/>
</dbReference>
<evidence type="ECO:0000256" key="8">
    <source>
        <dbReference type="SAM" id="MobiDB-lite"/>
    </source>
</evidence>
<reference evidence="10" key="1">
    <citation type="submission" date="2021-01" db="EMBL/GenBank/DDBJ databases">
        <authorList>
            <person name="Corre E."/>
            <person name="Pelletier E."/>
            <person name="Niang G."/>
            <person name="Scheremetjew M."/>
            <person name="Finn R."/>
            <person name="Kale V."/>
            <person name="Holt S."/>
            <person name="Cochrane G."/>
            <person name="Meng A."/>
            <person name="Brown T."/>
            <person name="Cohen L."/>
        </authorList>
    </citation>
    <scope>NUCLEOTIDE SEQUENCE</scope>
    <source>
        <strain evidence="10">FSP1.4</strain>
    </source>
</reference>
<dbReference type="InterPro" id="IPR009072">
    <property type="entry name" value="Histone-fold"/>
</dbReference>
<dbReference type="SUPFAM" id="SSF47113">
    <property type="entry name" value="Histone-fold"/>
    <property type="match status" value="1"/>
</dbReference>
<dbReference type="Pfam" id="PF00125">
    <property type="entry name" value="Histone"/>
    <property type="match status" value="1"/>
</dbReference>
<dbReference type="Gene3D" id="1.10.20.10">
    <property type="entry name" value="Histone, subunit A"/>
    <property type="match status" value="1"/>
</dbReference>
<dbReference type="GO" id="GO:0003677">
    <property type="term" value="F:DNA binding"/>
    <property type="evidence" value="ECO:0007669"/>
    <property type="project" value="UniProtKB-KW"/>
</dbReference>
<dbReference type="GO" id="GO:0000786">
    <property type="term" value="C:nucleosome"/>
    <property type="evidence" value="ECO:0007669"/>
    <property type="project" value="UniProtKB-KW"/>
</dbReference>
<evidence type="ECO:0000256" key="2">
    <source>
        <dbReference type="ARBA" id="ARBA00004286"/>
    </source>
</evidence>
<feature type="domain" description="Core Histone H2A/H2B/H3" evidence="9">
    <location>
        <begin position="44"/>
        <end position="131"/>
    </location>
</feature>
<keyword evidence="4" id="KW-0158">Chromosome</keyword>
<accession>A0A7S3N9W1</accession>
<evidence type="ECO:0000256" key="5">
    <source>
        <dbReference type="ARBA" id="ARBA00023125"/>
    </source>
</evidence>
<comment type="similarity">
    <text evidence="3">Belongs to the histone H3 family.</text>
</comment>
<proteinExistence type="inferred from homology"/>
<evidence type="ECO:0000313" key="10">
    <source>
        <dbReference type="EMBL" id="CAE0349503.1"/>
    </source>
</evidence>
<keyword evidence="5" id="KW-0238">DNA-binding</keyword>
<dbReference type="GO" id="GO:0046982">
    <property type="term" value="F:protein heterodimerization activity"/>
    <property type="evidence" value="ECO:0007669"/>
    <property type="project" value="InterPro"/>
</dbReference>
<comment type="subcellular location">
    <subcellularLocation>
        <location evidence="2">Chromosome</location>
    </subcellularLocation>
    <subcellularLocation>
        <location evidence="1">Nucleus</location>
    </subcellularLocation>
</comment>
<name>A0A7S3N9W1_9SPIT</name>
<dbReference type="AlphaFoldDB" id="A0A7S3N9W1"/>
<dbReference type="GO" id="GO:0030527">
    <property type="term" value="F:structural constituent of chromatin"/>
    <property type="evidence" value="ECO:0007669"/>
    <property type="project" value="InterPro"/>
</dbReference>
<evidence type="ECO:0000256" key="4">
    <source>
        <dbReference type="ARBA" id="ARBA00022454"/>
    </source>
</evidence>
<dbReference type="InterPro" id="IPR000164">
    <property type="entry name" value="Histone_H3/CENP-A"/>
</dbReference>
<keyword evidence="7" id="KW-0544">Nucleosome core</keyword>
<gene>
    <name evidence="10" type="ORF">EHAR0213_LOCUS8415</name>
</gene>
<evidence type="ECO:0000256" key="6">
    <source>
        <dbReference type="ARBA" id="ARBA00023242"/>
    </source>
</evidence>
<dbReference type="SMART" id="SM00428">
    <property type="entry name" value="H3"/>
    <property type="match status" value="1"/>
</dbReference>
<dbReference type="FunFam" id="1.10.20.10:FF:000085">
    <property type="entry name" value="Histone H3.2"/>
    <property type="match status" value="1"/>
</dbReference>
<evidence type="ECO:0000256" key="7">
    <source>
        <dbReference type="ARBA" id="ARBA00023269"/>
    </source>
</evidence>
<organism evidence="10">
    <name type="scientific">Euplotes harpa</name>
    <dbReference type="NCBI Taxonomy" id="151035"/>
    <lineage>
        <taxon>Eukaryota</taxon>
        <taxon>Sar</taxon>
        <taxon>Alveolata</taxon>
        <taxon>Ciliophora</taxon>
        <taxon>Intramacronucleata</taxon>
        <taxon>Spirotrichea</taxon>
        <taxon>Hypotrichia</taxon>
        <taxon>Euplotida</taxon>
        <taxon>Euplotidae</taxon>
        <taxon>Euplotes</taxon>
    </lineage>
</organism>
<protein>
    <recommendedName>
        <fullName evidence="9">Core Histone H2A/H2B/H3 domain-containing protein</fullName>
    </recommendedName>
</protein>
<evidence type="ECO:0000256" key="3">
    <source>
        <dbReference type="ARBA" id="ARBA00010343"/>
    </source>
</evidence>
<dbReference type="InterPro" id="IPR007125">
    <property type="entry name" value="H2A/H2B/H3"/>
</dbReference>
<sequence>MRPKGTAVKNKGKRLEGKQSQSPGKVKDEMIEEKIKEKKFRFHPGTVALREIKKYQKLTKPLTAKMPFQRRIRNVIKECDAEVRIKELAFEAMREAAEAYLVDVLSDSNLCAIHAKRQTVMVKDVLLASRIRGDDVRTYY</sequence>
<dbReference type="CDD" id="cd22911">
    <property type="entry name" value="HFD_H3"/>
    <property type="match status" value="1"/>
</dbReference>
<dbReference type="EMBL" id="HBII01020257">
    <property type="protein sequence ID" value="CAE0349503.1"/>
    <property type="molecule type" value="Transcribed_RNA"/>
</dbReference>
<evidence type="ECO:0000256" key="1">
    <source>
        <dbReference type="ARBA" id="ARBA00004123"/>
    </source>
</evidence>
<dbReference type="GO" id="GO:0005634">
    <property type="term" value="C:nucleus"/>
    <property type="evidence" value="ECO:0007669"/>
    <property type="project" value="UniProtKB-SubCell"/>
</dbReference>
<evidence type="ECO:0000259" key="9">
    <source>
        <dbReference type="Pfam" id="PF00125"/>
    </source>
</evidence>
<dbReference type="PRINTS" id="PR00622">
    <property type="entry name" value="HISTONEH3"/>
</dbReference>
<keyword evidence="6" id="KW-0539">Nucleus</keyword>